<evidence type="ECO:0000313" key="1">
    <source>
        <dbReference type="EMBL" id="PLC44494.1"/>
    </source>
</evidence>
<dbReference type="GO" id="GO:0003676">
    <property type="term" value="F:nucleic acid binding"/>
    <property type="evidence" value="ECO:0007669"/>
    <property type="project" value="InterPro"/>
</dbReference>
<dbReference type="Gene3D" id="3.30.420.10">
    <property type="entry name" value="Ribonuclease H-like superfamily/Ribonuclease H"/>
    <property type="match status" value="1"/>
</dbReference>
<gene>
    <name evidence="1" type="ORF">C0Q88_07390</name>
</gene>
<dbReference type="RefSeq" id="WP_102064905.1">
    <property type="nucleotide sequence ID" value="NZ_PKQE01000001.1"/>
</dbReference>
<reference evidence="1 2" key="1">
    <citation type="submission" date="2017-12" db="EMBL/GenBank/DDBJ databases">
        <title>Draft genome sequence of Ralstonia pickettii 52.</title>
        <authorList>
            <person name="Zheng B."/>
        </authorList>
    </citation>
    <scope>NUCLEOTIDE SEQUENCE [LARGE SCALE GENOMIC DNA]</scope>
    <source>
        <strain evidence="1 2">52</strain>
    </source>
</reference>
<proteinExistence type="predicted"/>
<dbReference type="InterPro" id="IPR012337">
    <property type="entry name" value="RNaseH-like_sf"/>
</dbReference>
<name>A0A2N4TXP6_RALPI</name>
<organism evidence="1 2">
    <name type="scientific">Ralstonia pickettii</name>
    <name type="common">Burkholderia pickettii</name>
    <dbReference type="NCBI Taxonomy" id="329"/>
    <lineage>
        <taxon>Bacteria</taxon>
        <taxon>Pseudomonadati</taxon>
        <taxon>Pseudomonadota</taxon>
        <taxon>Betaproteobacteria</taxon>
        <taxon>Burkholderiales</taxon>
        <taxon>Burkholderiaceae</taxon>
        <taxon>Ralstonia</taxon>
    </lineage>
</organism>
<dbReference type="AlphaFoldDB" id="A0A2N4TXP6"/>
<dbReference type="SUPFAM" id="SSF53098">
    <property type="entry name" value="Ribonuclease H-like"/>
    <property type="match status" value="1"/>
</dbReference>
<dbReference type="Proteomes" id="UP000234456">
    <property type="component" value="Unassembled WGS sequence"/>
</dbReference>
<dbReference type="OrthoDB" id="8444967at2"/>
<evidence type="ECO:0000313" key="2">
    <source>
        <dbReference type="Proteomes" id="UP000234456"/>
    </source>
</evidence>
<dbReference type="EMBL" id="PKQE01000001">
    <property type="protein sequence ID" value="PLC44494.1"/>
    <property type="molecule type" value="Genomic_DNA"/>
</dbReference>
<sequence>MKLKLLGLDPSLSNFGIAKMTLDLTDMSLDLDDLVLVKTEPEQDKKKKKAVRQNSLDLERGRILHDALIVHAQGFQIAVAEVPVGSQSARAMASYGVCIGVLAACPIPMIQVTPSEVKMAGFGVKTATKDEMIEWALQTYPAGPWLTRKTQGQLVPIAANEHLADAVAAVHAGILTDQFRQATALMRGLKAA</sequence>
<dbReference type="InterPro" id="IPR036397">
    <property type="entry name" value="RNaseH_sf"/>
</dbReference>
<comment type="caution">
    <text evidence="1">The sequence shown here is derived from an EMBL/GenBank/DDBJ whole genome shotgun (WGS) entry which is preliminary data.</text>
</comment>
<protein>
    <submittedName>
        <fullName evidence="1">Uncharacterized protein</fullName>
    </submittedName>
</protein>
<accession>A0A2N4TXP6</accession>